<dbReference type="RefSeq" id="WP_078716862.1">
    <property type="nucleotide sequence ID" value="NZ_FUYC01000004.1"/>
</dbReference>
<evidence type="ECO:0000256" key="3">
    <source>
        <dbReference type="PROSITE-ProRule" id="PRU00169"/>
    </source>
</evidence>
<dbReference type="OrthoDB" id="9800029at2"/>
<evidence type="ECO:0000313" key="5">
    <source>
        <dbReference type="EMBL" id="SKA79975.1"/>
    </source>
</evidence>
<dbReference type="InterPro" id="IPR027417">
    <property type="entry name" value="P-loop_NTPase"/>
</dbReference>
<evidence type="ECO:0000313" key="6">
    <source>
        <dbReference type="Proteomes" id="UP000190027"/>
    </source>
</evidence>
<dbReference type="SUPFAM" id="SSF52172">
    <property type="entry name" value="CheY-like"/>
    <property type="match status" value="1"/>
</dbReference>
<feature type="domain" description="Response regulatory" evidence="4">
    <location>
        <begin position="284"/>
        <end position="398"/>
    </location>
</feature>
<dbReference type="Gene3D" id="3.40.50.300">
    <property type="entry name" value="P-loop containing nucleotide triphosphate hydrolases"/>
    <property type="match status" value="1"/>
</dbReference>
<evidence type="ECO:0000256" key="1">
    <source>
        <dbReference type="ARBA" id="ARBA00022553"/>
    </source>
</evidence>
<keyword evidence="1 3" id="KW-0597">Phosphoprotein</keyword>
<dbReference type="EMBL" id="FUYC01000004">
    <property type="protein sequence ID" value="SKA79975.1"/>
    <property type="molecule type" value="Genomic_DNA"/>
</dbReference>
<dbReference type="InterPro" id="IPR001789">
    <property type="entry name" value="Sig_transdc_resp-reg_receiver"/>
</dbReference>
<keyword evidence="2" id="KW-0902">Two-component regulatory system</keyword>
<organism evidence="5 6">
    <name type="scientific">Paucidesulfovibrio gracilis DSM 16080</name>
    <dbReference type="NCBI Taxonomy" id="1121449"/>
    <lineage>
        <taxon>Bacteria</taxon>
        <taxon>Pseudomonadati</taxon>
        <taxon>Thermodesulfobacteriota</taxon>
        <taxon>Desulfovibrionia</taxon>
        <taxon>Desulfovibrionales</taxon>
        <taxon>Desulfovibrionaceae</taxon>
        <taxon>Paucidesulfovibrio</taxon>
    </lineage>
</organism>
<dbReference type="STRING" id="1121449.SAMN02745704_01284"/>
<dbReference type="Gene3D" id="3.40.50.2300">
    <property type="match status" value="1"/>
</dbReference>
<name>A0A1T4WT07_9BACT</name>
<dbReference type="Pfam" id="PF00072">
    <property type="entry name" value="Response_reg"/>
    <property type="match status" value="1"/>
</dbReference>
<evidence type="ECO:0000259" key="4">
    <source>
        <dbReference type="PROSITE" id="PS50110"/>
    </source>
</evidence>
<proteinExistence type="predicted"/>
<gene>
    <name evidence="5" type="ORF">SAMN02745704_01284</name>
</gene>
<dbReference type="Proteomes" id="UP000190027">
    <property type="component" value="Unassembled WGS sequence"/>
</dbReference>
<dbReference type="GO" id="GO:0003677">
    <property type="term" value="F:DNA binding"/>
    <property type="evidence" value="ECO:0007669"/>
    <property type="project" value="UniProtKB-KW"/>
</dbReference>
<dbReference type="AlphaFoldDB" id="A0A1T4WT07"/>
<reference evidence="5 6" key="1">
    <citation type="submission" date="2017-02" db="EMBL/GenBank/DDBJ databases">
        <authorList>
            <person name="Peterson S.W."/>
        </authorList>
    </citation>
    <scope>NUCLEOTIDE SEQUENCE [LARGE SCALE GENOMIC DNA]</scope>
    <source>
        <strain evidence="5 6">DSM 16080</strain>
    </source>
</reference>
<dbReference type="InterPro" id="IPR011006">
    <property type="entry name" value="CheY-like_superfamily"/>
</dbReference>
<sequence length="406" mass="45155">MSVITVFNGLFCEAGVVVKRVLDATGYRLVTDQEIVADAAELSGMAEDKITRAFQAGTSVFNKFSHEKERSVAWLRLAMAQKLLNADNLLFSGFASQLPPAHIGHILRVCLIAGIKDRLALAEKEEGYAEKHAHKLIHKDDEDRAAWVNTLKGVDDPWNDELYDMVVPVPKVGVEKAADLIAEQAGNEAVRVRHSSRDAVEDFLLSARVETVLANEGHNVNVAADNGKVKLTINKNVLMLERLERELADIVGKVEGVRSVETGVGKQFHQTDIYRKVDFEVPSKVLLVDDEREFVQTLSERLMLRDMGSAVVYDGESALNLVEEDEPEVMILDLKMPGIDGIEVLRRVKQSRPEIEVIILTGHGSEEDREVCMELGAFAYLHKPVDIDVLSKTLKEANEKIRRVNG</sequence>
<dbReference type="InterPro" id="IPR050595">
    <property type="entry name" value="Bact_response_regulator"/>
</dbReference>
<feature type="modified residue" description="4-aspartylphosphate" evidence="3">
    <location>
        <position position="333"/>
    </location>
</feature>
<accession>A0A1T4WT07</accession>
<dbReference type="PANTHER" id="PTHR44591:SF14">
    <property type="entry name" value="PROTEIN PILG"/>
    <property type="match status" value="1"/>
</dbReference>
<dbReference type="SMART" id="SM00448">
    <property type="entry name" value="REC"/>
    <property type="match status" value="1"/>
</dbReference>
<keyword evidence="6" id="KW-1185">Reference proteome</keyword>
<dbReference type="PROSITE" id="PS50110">
    <property type="entry name" value="RESPONSE_REGULATORY"/>
    <property type="match status" value="1"/>
</dbReference>
<dbReference type="Pfam" id="PF13189">
    <property type="entry name" value="Cytidylate_kin2"/>
    <property type="match status" value="1"/>
</dbReference>
<dbReference type="CDD" id="cd17536">
    <property type="entry name" value="REC_YesN-like"/>
    <property type="match status" value="1"/>
</dbReference>
<protein>
    <submittedName>
        <fullName evidence="5">Response regulator containing CheY-like receiver, AAA-type ATPase, and DNA-binding domains</fullName>
    </submittedName>
</protein>
<dbReference type="GO" id="GO:0000160">
    <property type="term" value="P:phosphorelay signal transduction system"/>
    <property type="evidence" value="ECO:0007669"/>
    <property type="project" value="UniProtKB-KW"/>
</dbReference>
<dbReference type="PANTHER" id="PTHR44591">
    <property type="entry name" value="STRESS RESPONSE REGULATOR PROTEIN 1"/>
    <property type="match status" value="1"/>
</dbReference>
<evidence type="ECO:0000256" key="2">
    <source>
        <dbReference type="ARBA" id="ARBA00023012"/>
    </source>
</evidence>
<keyword evidence="5" id="KW-0238">DNA-binding</keyword>